<evidence type="ECO:0000313" key="3">
    <source>
        <dbReference type="Proteomes" id="UP000309819"/>
    </source>
</evidence>
<dbReference type="EMBL" id="VAUO01000007">
    <property type="protein sequence ID" value="TLP58122.1"/>
    <property type="molecule type" value="Genomic_DNA"/>
</dbReference>
<name>A0A5R8YX88_9PSED</name>
<accession>A0A5R8YX88</accession>
<organism evidence="2 3">
    <name type="scientific">Pseudomonas mosselii</name>
    <dbReference type="NCBI Taxonomy" id="78327"/>
    <lineage>
        <taxon>Bacteria</taxon>
        <taxon>Pseudomonadati</taxon>
        <taxon>Pseudomonadota</taxon>
        <taxon>Gammaproteobacteria</taxon>
        <taxon>Pseudomonadales</taxon>
        <taxon>Pseudomonadaceae</taxon>
        <taxon>Pseudomonas</taxon>
    </lineage>
</organism>
<feature type="domain" description="Dermonecrotic toxin N-terminal" evidence="1">
    <location>
        <begin position="326"/>
        <end position="591"/>
    </location>
</feature>
<dbReference type="Proteomes" id="UP000309819">
    <property type="component" value="Unassembled WGS sequence"/>
</dbReference>
<gene>
    <name evidence="2" type="ORF">FEM01_15685</name>
</gene>
<dbReference type="AlphaFoldDB" id="A0A5R8YX88"/>
<evidence type="ECO:0000259" key="1">
    <source>
        <dbReference type="Pfam" id="PF20178"/>
    </source>
</evidence>
<dbReference type="RefSeq" id="WP_138220403.1">
    <property type="nucleotide sequence ID" value="NZ_VAUO01000007.1"/>
</dbReference>
<comment type="caution">
    <text evidence="2">The sequence shown here is derived from an EMBL/GenBank/DDBJ whole genome shotgun (WGS) entry which is preliminary data.</text>
</comment>
<protein>
    <recommendedName>
        <fullName evidence="1">Dermonecrotic toxin N-terminal domain-containing protein</fullName>
    </recommendedName>
</protein>
<evidence type="ECO:0000313" key="2">
    <source>
        <dbReference type="EMBL" id="TLP58122.1"/>
    </source>
</evidence>
<sequence>MTPLQHLEHLDGRIRELQAQLPSLQTELPLAHMRQQLFGDLSHFWAEVSPTGSSRRQQLQRIRLEQLRAELDLRVADHTLSVEHAAQVRTCLDLPLPWQRQHLPVEQQPQLYRPVFSTLSPNRRVPLPGVLVLVAGAVQGAEALPQATNGAAVLCSISHGIEAFDSLALLHTELCERLDDPWQSLPLLSLLSPHHPVEGILLADRLRYEWCAEALTEQQTDSLIERQHACTLHAWQTAWQGVSPPPLPTLEHTLRNAMDLLGPMGSRHALATRYSLLLEKHLPSWLRQAPPQALSHVMQTLQELAVAIEQGAAPGILDLQQFNQRENLISWTRSRLRERLRRDPGLDLAPERIQISVTLARQVGALLNPLQPSSYVAVANTQRHGGSIELVKRTYPLDELALMNIAWFDTDYWLTARVHDAEGNALPSLSAARVKDMVRELDVGTGYTRFVRKHLLDSLEGGWRERAHGRINKARMHAELVKAHYARHLLEDPFQRGYHWARAVLEQPNSETRSAPGLPRLSVRQLLILTHTVTGVLLINAEASHLTSLLVYAPDAPDRRPWREYRNARALLRDLRENPALRAYVIARTPLANAQQLEKLLSKGRLGPHVQRPTIKGDLLRACYRAEVQDLLARADAQTRSNRELLGHVAIDSLHLLLDLVSLVLPYPALSALAFARAAVSVIEGLEALERTDREAALHHALGAFSHTIDAIHGFAGSAVMRRALRGLPPRPPIPIPDHYVAKPDVAKLRYRTDGIHGEGIYEWVSGEPGPTRYFIRDEQGRHYNVSFDGYRWRAVEPGYPEAYLQLPVRRDTQGQWVLDSALHWHDGLPDLGQLFDDCHLGLAAPGTALDDSLFDADGQLYLRIANWQLPVRRHLLPGHLHLQVPTSRVPVWAVLRNVDGQWRIRVRQAGRSSDWLAMPT</sequence>
<keyword evidence="3" id="KW-1185">Reference proteome</keyword>
<dbReference type="Pfam" id="PF20178">
    <property type="entry name" value="ToxA_N"/>
    <property type="match status" value="1"/>
</dbReference>
<dbReference type="OrthoDB" id="7011165at2"/>
<dbReference type="InterPro" id="IPR046673">
    <property type="entry name" value="ToxA_N"/>
</dbReference>
<proteinExistence type="predicted"/>
<reference evidence="2 3" key="1">
    <citation type="submission" date="2019-05" db="EMBL/GenBank/DDBJ databases">
        <title>Pseudomonas sp. SC006 isolated from lettuce that can produce HBGAs.</title>
        <authorList>
            <person name="Wang D."/>
            <person name="Liao N."/>
            <person name="Liu D."/>
            <person name="Zhang Z."/>
            <person name="Zou S."/>
        </authorList>
    </citation>
    <scope>NUCLEOTIDE SEQUENCE [LARGE SCALE GENOMIC DNA]</scope>
    <source>
        <strain evidence="2 3">SC006</strain>
    </source>
</reference>